<comment type="caution">
    <text evidence="2">The sequence shown here is derived from an EMBL/GenBank/DDBJ whole genome shotgun (WGS) entry which is preliminary data.</text>
</comment>
<dbReference type="AlphaFoldDB" id="A0A4Z2G3S6"/>
<evidence type="ECO:0000313" key="2">
    <source>
        <dbReference type="EMBL" id="TNN48178.1"/>
    </source>
</evidence>
<keyword evidence="3" id="KW-1185">Reference proteome</keyword>
<name>A0A4Z2G3S6_9TELE</name>
<gene>
    <name evidence="2" type="ORF">EYF80_041600</name>
</gene>
<feature type="compositionally biased region" description="Polar residues" evidence="1">
    <location>
        <begin position="36"/>
        <end position="49"/>
    </location>
</feature>
<sequence>MARRGSEVGRTCPEAPRPEPAARLDQFPAEERTYVAETSTDPTDPQIHGTQFNRDRVRVCFETRVFPPTFHGLIPSLFHGVLKPTGSWRPQLQAMGSS</sequence>
<reference evidence="2 3" key="1">
    <citation type="submission" date="2019-03" db="EMBL/GenBank/DDBJ databases">
        <title>First draft genome of Liparis tanakae, snailfish: a comprehensive survey of snailfish specific genes.</title>
        <authorList>
            <person name="Kim W."/>
            <person name="Song I."/>
            <person name="Jeong J.-H."/>
            <person name="Kim D."/>
            <person name="Kim S."/>
            <person name="Ryu S."/>
            <person name="Song J.Y."/>
            <person name="Lee S.K."/>
        </authorList>
    </citation>
    <scope>NUCLEOTIDE SEQUENCE [LARGE SCALE GENOMIC DNA]</scope>
    <source>
        <tissue evidence="2">Muscle</tissue>
    </source>
</reference>
<feature type="region of interest" description="Disordered" evidence="1">
    <location>
        <begin position="1"/>
        <end position="49"/>
    </location>
</feature>
<dbReference type="EMBL" id="SRLO01000707">
    <property type="protein sequence ID" value="TNN48178.1"/>
    <property type="molecule type" value="Genomic_DNA"/>
</dbReference>
<protein>
    <submittedName>
        <fullName evidence="2">Uncharacterized protein</fullName>
    </submittedName>
</protein>
<accession>A0A4Z2G3S6</accession>
<evidence type="ECO:0000256" key="1">
    <source>
        <dbReference type="SAM" id="MobiDB-lite"/>
    </source>
</evidence>
<evidence type="ECO:0000313" key="3">
    <source>
        <dbReference type="Proteomes" id="UP000314294"/>
    </source>
</evidence>
<proteinExistence type="predicted"/>
<dbReference type="Proteomes" id="UP000314294">
    <property type="component" value="Unassembled WGS sequence"/>
</dbReference>
<organism evidence="2 3">
    <name type="scientific">Liparis tanakae</name>
    <name type="common">Tanaka's snailfish</name>
    <dbReference type="NCBI Taxonomy" id="230148"/>
    <lineage>
        <taxon>Eukaryota</taxon>
        <taxon>Metazoa</taxon>
        <taxon>Chordata</taxon>
        <taxon>Craniata</taxon>
        <taxon>Vertebrata</taxon>
        <taxon>Euteleostomi</taxon>
        <taxon>Actinopterygii</taxon>
        <taxon>Neopterygii</taxon>
        <taxon>Teleostei</taxon>
        <taxon>Neoteleostei</taxon>
        <taxon>Acanthomorphata</taxon>
        <taxon>Eupercaria</taxon>
        <taxon>Perciformes</taxon>
        <taxon>Cottioidei</taxon>
        <taxon>Cottales</taxon>
        <taxon>Liparidae</taxon>
        <taxon>Liparis</taxon>
    </lineage>
</organism>